<organism evidence="2 3">
    <name type="scientific">Vibrio stylophorae</name>
    <dbReference type="NCBI Taxonomy" id="659351"/>
    <lineage>
        <taxon>Bacteria</taxon>
        <taxon>Pseudomonadati</taxon>
        <taxon>Pseudomonadota</taxon>
        <taxon>Gammaproteobacteria</taxon>
        <taxon>Vibrionales</taxon>
        <taxon>Vibrionaceae</taxon>
        <taxon>Vibrio</taxon>
    </lineage>
</organism>
<dbReference type="RefSeq" id="WP_237465537.1">
    <property type="nucleotide sequence ID" value="NZ_CAKLDI010000001.1"/>
</dbReference>
<evidence type="ECO:0000313" key="3">
    <source>
        <dbReference type="Proteomes" id="UP000838672"/>
    </source>
</evidence>
<name>A0ABN8DRQ8_9VIBR</name>
<gene>
    <name evidence="2" type="ORF">VST7929_01092</name>
</gene>
<reference evidence="2" key="1">
    <citation type="submission" date="2021-11" db="EMBL/GenBank/DDBJ databases">
        <authorList>
            <person name="Rodrigo-Torres L."/>
            <person name="Arahal R. D."/>
            <person name="Lucena T."/>
        </authorList>
    </citation>
    <scope>NUCLEOTIDE SEQUENCE</scope>
    <source>
        <strain evidence="2">CECT 7929</strain>
    </source>
</reference>
<keyword evidence="3" id="KW-1185">Reference proteome</keyword>
<evidence type="ECO:0000313" key="2">
    <source>
        <dbReference type="EMBL" id="CAH0533228.1"/>
    </source>
</evidence>
<keyword evidence="1" id="KW-0812">Transmembrane</keyword>
<dbReference type="EMBL" id="CAKLDI010000001">
    <property type="protein sequence ID" value="CAH0533228.1"/>
    <property type="molecule type" value="Genomic_DNA"/>
</dbReference>
<keyword evidence="1" id="KW-1133">Transmembrane helix</keyword>
<protein>
    <submittedName>
        <fullName evidence="2">Uncharacterized protein</fullName>
    </submittedName>
</protein>
<feature type="transmembrane region" description="Helical" evidence="1">
    <location>
        <begin position="79"/>
        <end position="102"/>
    </location>
</feature>
<keyword evidence="1" id="KW-0472">Membrane</keyword>
<sequence>MNYYVIMQKGTTKIAVDIVSESAGEEIRALQSDGFKITIENVEARSSKEALEKANVSNVAMKSSQNLVSHESKYQIAQLVSKCISILGWLIFASGLLLALAGLGAGNGRYGFDFWLAVAGIAPGFVTLVSGLFLVATSHVMRATLDNAEHTFQILSQLKSQVN</sequence>
<dbReference type="Proteomes" id="UP000838672">
    <property type="component" value="Unassembled WGS sequence"/>
</dbReference>
<comment type="caution">
    <text evidence="2">The sequence shown here is derived from an EMBL/GenBank/DDBJ whole genome shotgun (WGS) entry which is preliminary data.</text>
</comment>
<evidence type="ECO:0000256" key="1">
    <source>
        <dbReference type="SAM" id="Phobius"/>
    </source>
</evidence>
<feature type="transmembrane region" description="Helical" evidence="1">
    <location>
        <begin position="114"/>
        <end position="135"/>
    </location>
</feature>
<accession>A0ABN8DRQ8</accession>
<proteinExistence type="predicted"/>